<feature type="chain" id="PRO_5004582994" description="Fungal lipase-type domain-containing protein" evidence="2">
    <location>
        <begin position="21"/>
        <end position="916"/>
    </location>
</feature>
<dbReference type="InParanoid" id="T0Q492"/>
<dbReference type="InterPro" id="IPR051218">
    <property type="entry name" value="Sec_MonoDiacylglyc_Lipase"/>
</dbReference>
<feature type="transmembrane region" description="Helical" evidence="1">
    <location>
        <begin position="84"/>
        <end position="102"/>
    </location>
</feature>
<keyword evidence="1" id="KW-0472">Membrane</keyword>
<feature type="domain" description="Fungal lipase-type" evidence="3">
    <location>
        <begin position="699"/>
        <end position="827"/>
    </location>
</feature>
<dbReference type="PANTHER" id="PTHR45856:SF11">
    <property type="entry name" value="FUNGAL LIPASE-LIKE DOMAIN-CONTAINING PROTEIN"/>
    <property type="match status" value="1"/>
</dbReference>
<dbReference type="RefSeq" id="XP_008617173.1">
    <property type="nucleotide sequence ID" value="XM_008618951.1"/>
</dbReference>
<dbReference type="EMBL" id="JH767184">
    <property type="protein sequence ID" value="EQC29406.1"/>
    <property type="molecule type" value="Genomic_DNA"/>
</dbReference>
<gene>
    <name evidence="4" type="ORF">SDRG_12869</name>
</gene>
<dbReference type="CDD" id="cd00519">
    <property type="entry name" value="Lipase_3"/>
    <property type="match status" value="1"/>
</dbReference>
<dbReference type="PANTHER" id="PTHR45856">
    <property type="entry name" value="ALPHA/BETA-HYDROLASES SUPERFAMILY PROTEIN"/>
    <property type="match status" value="1"/>
</dbReference>
<feature type="transmembrane region" description="Helical" evidence="1">
    <location>
        <begin position="568"/>
        <end position="588"/>
    </location>
</feature>
<evidence type="ECO:0000259" key="3">
    <source>
        <dbReference type="Pfam" id="PF01764"/>
    </source>
</evidence>
<dbReference type="InterPro" id="IPR002921">
    <property type="entry name" value="Fungal_lipase-type"/>
</dbReference>
<name>T0Q492_SAPDV</name>
<dbReference type="Gene3D" id="3.40.50.1820">
    <property type="entry name" value="alpha/beta hydrolase"/>
    <property type="match status" value="1"/>
</dbReference>
<feature type="transmembrane region" description="Helical" evidence="1">
    <location>
        <begin position="426"/>
        <end position="448"/>
    </location>
</feature>
<keyword evidence="5" id="KW-1185">Reference proteome</keyword>
<dbReference type="InterPro" id="IPR029058">
    <property type="entry name" value="AB_hydrolase_fold"/>
</dbReference>
<dbReference type="AlphaFoldDB" id="T0Q492"/>
<dbReference type="eggNOG" id="KOG4569">
    <property type="taxonomic scope" value="Eukaryota"/>
</dbReference>
<protein>
    <recommendedName>
        <fullName evidence="3">Fungal lipase-type domain-containing protein</fullName>
    </recommendedName>
</protein>
<evidence type="ECO:0000313" key="4">
    <source>
        <dbReference type="EMBL" id="EQC29406.1"/>
    </source>
</evidence>
<organism evidence="4 5">
    <name type="scientific">Saprolegnia diclina (strain VS20)</name>
    <dbReference type="NCBI Taxonomy" id="1156394"/>
    <lineage>
        <taxon>Eukaryota</taxon>
        <taxon>Sar</taxon>
        <taxon>Stramenopiles</taxon>
        <taxon>Oomycota</taxon>
        <taxon>Saprolegniomycetes</taxon>
        <taxon>Saprolegniales</taxon>
        <taxon>Saprolegniaceae</taxon>
        <taxon>Saprolegnia</taxon>
    </lineage>
</organism>
<sequence>MRRAAFLAVAAGATSLHSMAYVDNTAEIPVDASRFCAGGGAFGLYERQTGCALGNCDCFPVLFACDPSLGNGLGECALSGVGELLLVLAFVVNLLVPALYVLSHFYHENDAVDARAVLHEERSARRPTLDHMPSAISDAAEPKEDLEATYFDMTQFRRAIPDKVFGLDKTAKIKLEVMSKGWIQFIFFFMLTAFAVCLSLFAISADTVETTIPFSSLNATVSNKSTTFVFDAAAANATLPQGTRFVSLHGDLCQLPPSPGDHVLNVSYTVSARIDGGLLFDTFSHDRLLVRCVCSDVSCRPVAGSEDALVSIPWFQDAFQVIGHDVQHAISLHLHVHTNTTLHGRPELVLLAHHARLERLIEIVKWLFLVADVVALGYWSYLNRHRGWRRLLPERRLLYISLLCNALGSSPVLHFTQAFLSSTWSYLFAQAWAAGLAGAWLLSLLVAIDLQRQRTFRCSFFALKVTVLVVAMSVRGVSFYALPNAITSLLDLFLAVLAMVLFRGVMMSVRNDLRRKAYAASRPEQLTARVLYFIALQVTYVYFFAALFADPVPKVKVYMANARVLANLPIQVIARAATLVLFLIFLPVNNKKRPQLLATTMVFTRENSLHLPSVKRSVSQGHGNGASAPPVLCLETACGLYNLSCHAYYAIPNAKHVSTDLDLDVAAVARDGLSVIAELFDGPTDTHALVFIDAKRLLVAFRGTFSRQNAVTDLDYNFCAPSLFLDRFPTLRVHHGFYAAYMSIRPQLLAILGEHMTDALQVFVTGHSLGGALATIAAFDLATSYLVTDVVVYTYGSPRVGNHAFAHAYNLFVPRTFRIVNDADVIVGGPKQAVFGCYCVSSLRYKHVGTPVLLSDRACGTFLIDPNIVEMAFIAKLRSNGFSHLLSAYRIKLARGLKATLAAHPPLNETTPLSVA</sequence>
<dbReference type="GO" id="GO:0006629">
    <property type="term" value="P:lipid metabolic process"/>
    <property type="evidence" value="ECO:0007669"/>
    <property type="project" value="InterPro"/>
</dbReference>
<feature type="transmembrane region" description="Helical" evidence="1">
    <location>
        <begin position="397"/>
        <end position="420"/>
    </location>
</feature>
<feature type="transmembrane region" description="Helical" evidence="1">
    <location>
        <begin position="460"/>
        <end position="482"/>
    </location>
</feature>
<evidence type="ECO:0000256" key="1">
    <source>
        <dbReference type="SAM" id="Phobius"/>
    </source>
</evidence>
<dbReference type="Pfam" id="PF01764">
    <property type="entry name" value="Lipase_3"/>
    <property type="match status" value="1"/>
</dbReference>
<keyword evidence="1" id="KW-1133">Transmembrane helix</keyword>
<evidence type="ECO:0000313" key="5">
    <source>
        <dbReference type="Proteomes" id="UP000030762"/>
    </source>
</evidence>
<dbReference type="SUPFAM" id="SSF53474">
    <property type="entry name" value="alpha/beta-Hydrolases"/>
    <property type="match status" value="1"/>
</dbReference>
<feature type="transmembrane region" description="Helical" evidence="1">
    <location>
        <begin position="530"/>
        <end position="548"/>
    </location>
</feature>
<proteinExistence type="predicted"/>
<dbReference type="VEuPathDB" id="FungiDB:SDRG_12869"/>
<feature type="transmembrane region" description="Helical" evidence="1">
    <location>
        <begin position="488"/>
        <end position="509"/>
    </location>
</feature>
<feature type="transmembrane region" description="Helical" evidence="1">
    <location>
        <begin position="182"/>
        <end position="203"/>
    </location>
</feature>
<evidence type="ECO:0000256" key="2">
    <source>
        <dbReference type="SAM" id="SignalP"/>
    </source>
</evidence>
<dbReference type="Proteomes" id="UP000030762">
    <property type="component" value="Unassembled WGS sequence"/>
</dbReference>
<keyword evidence="2" id="KW-0732">Signal</keyword>
<feature type="signal peptide" evidence="2">
    <location>
        <begin position="1"/>
        <end position="20"/>
    </location>
</feature>
<reference evidence="4 5" key="1">
    <citation type="submission" date="2012-04" db="EMBL/GenBank/DDBJ databases">
        <title>The Genome Sequence of Saprolegnia declina VS20.</title>
        <authorList>
            <consortium name="The Broad Institute Genome Sequencing Platform"/>
            <person name="Russ C."/>
            <person name="Nusbaum C."/>
            <person name="Tyler B."/>
            <person name="van West P."/>
            <person name="Dieguez-Uribeondo J."/>
            <person name="de Bruijn I."/>
            <person name="Tripathy S."/>
            <person name="Jiang R."/>
            <person name="Young S.K."/>
            <person name="Zeng Q."/>
            <person name="Gargeya S."/>
            <person name="Fitzgerald M."/>
            <person name="Haas B."/>
            <person name="Abouelleil A."/>
            <person name="Alvarado L."/>
            <person name="Arachchi H.M."/>
            <person name="Berlin A."/>
            <person name="Chapman S.B."/>
            <person name="Goldberg J."/>
            <person name="Griggs A."/>
            <person name="Gujja S."/>
            <person name="Hansen M."/>
            <person name="Howarth C."/>
            <person name="Imamovic A."/>
            <person name="Larimer J."/>
            <person name="McCowen C."/>
            <person name="Montmayeur A."/>
            <person name="Murphy C."/>
            <person name="Neiman D."/>
            <person name="Pearson M."/>
            <person name="Priest M."/>
            <person name="Roberts A."/>
            <person name="Saif S."/>
            <person name="Shea T."/>
            <person name="Sisk P."/>
            <person name="Sykes S."/>
            <person name="Wortman J."/>
            <person name="Nusbaum C."/>
            <person name="Birren B."/>
        </authorList>
    </citation>
    <scope>NUCLEOTIDE SEQUENCE [LARGE SCALE GENOMIC DNA]</scope>
    <source>
        <strain evidence="4 5">VS20</strain>
    </source>
</reference>
<keyword evidence="1" id="KW-0812">Transmembrane</keyword>
<dbReference type="GeneID" id="19953596"/>
<dbReference type="OrthoDB" id="426718at2759"/>
<dbReference type="STRING" id="1156394.T0Q492"/>
<accession>T0Q492</accession>
<dbReference type="OMA" id="SHFYHEN"/>